<keyword evidence="3" id="KW-0255">Endonuclease</keyword>
<proteinExistence type="predicted"/>
<dbReference type="Pfam" id="PF14529">
    <property type="entry name" value="Exo_endo_phos_2"/>
    <property type="match status" value="1"/>
</dbReference>
<keyword evidence="4" id="KW-1185">Reference proteome</keyword>
<organism evidence="3 4">
    <name type="scientific">Popillia japonica</name>
    <name type="common">Japanese beetle</name>
    <dbReference type="NCBI Taxonomy" id="7064"/>
    <lineage>
        <taxon>Eukaryota</taxon>
        <taxon>Metazoa</taxon>
        <taxon>Ecdysozoa</taxon>
        <taxon>Arthropoda</taxon>
        <taxon>Hexapoda</taxon>
        <taxon>Insecta</taxon>
        <taxon>Pterygota</taxon>
        <taxon>Neoptera</taxon>
        <taxon>Endopterygota</taxon>
        <taxon>Coleoptera</taxon>
        <taxon>Polyphaga</taxon>
        <taxon>Scarabaeiformia</taxon>
        <taxon>Scarabaeidae</taxon>
        <taxon>Rutelinae</taxon>
        <taxon>Popillia</taxon>
    </lineage>
</organism>
<feature type="domain" description="Reverse transcriptase" evidence="2">
    <location>
        <begin position="435"/>
        <end position="659"/>
    </location>
</feature>
<dbReference type="EMBL" id="JASPKY010000030">
    <property type="protein sequence ID" value="KAK9747522.1"/>
    <property type="molecule type" value="Genomic_DNA"/>
</dbReference>
<dbReference type="GO" id="GO:0004519">
    <property type="term" value="F:endonuclease activity"/>
    <property type="evidence" value="ECO:0007669"/>
    <property type="project" value="UniProtKB-KW"/>
</dbReference>
<dbReference type="GO" id="GO:0071897">
    <property type="term" value="P:DNA biosynthetic process"/>
    <property type="evidence" value="ECO:0007669"/>
    <property type="project" value="UniProtKB-ARBA"/>
</dbReference>
<evidence type="ECO:0000313" key="4">
    <source>
        <dbReference type="Proteomes" id="UP001458880"/>
    </source>
</evidence>
<name>A0AAW1MP95_POPJA</name>
<dbReference type="AlphaFoldDB" id="A0AAW1MP95"/>
<evidence type="ECO:0000313" key="3">
    <source>
        <dbReference type="EMBL" id="KAK9747522.1"/>
    </source>
</evidence>
<sequence length="659" mass="75621">MPVTARVIAKGDNPKAAIIVYNRDTTTTIVDQISDQHCVVVELQTNIGTWILANQYYKFEDPIDIHLQKTKNIFLRYKGVLVVLRADANAKSGLWDSPTTDSKGEERELLIMELGLQVENIAGSHPTHENAAGGRTFIDVTLTNDKAHSMLKDWEVKTEQTQSDHNLIQFCMERKRSAGEEQRNTGKRPKFNIRKADWNKFRQELVIPPSEGHLDVNNYAKRLRNAIQHAMKAAIPTIKTDRKIHNVASTDAPSQLRAKVRAQRKVYQRSISMQERQLNLHRYRAIKEEYKEKVTQAKTTSWQHFVNRYMETDIWGMPYKIVSERIRAPTVFSTLRRRDGTQTEGWMQSADALLQELLPDDTAENEAPSPQRLRDRVADLPTNDVPVEDVTELEVQNILRELKPRKAPGPDNIPSEVLKQIQPQILLHLANLYNECLRQGRVPTIWKRADVVIIKKGEDRENLDPKTYRPISLMDNIGKIFENTLCSRLQNHRLNTYDMHPRQYAYRKGRSTEDALNDIQRTVENCTNKYLLGLFVDISGAFDNLWWPALFERLRQVCCPRQIFCCIRNYCQDRYATLHSSTNRTTKTLSKGCPQGSICGPFFWDITMDGLLWSLDELAPTSTSLGSLLTYREHLTTCGGRLCSRGCARCVARDKSSVA</sequence>
<keyword evidence="3" id="KW-0378">Hydrolase</keyword>
<reference evidence="3 4" key="1">
    <citation type="journal article" date="2024" name="BMC Genomics">
        <title>De novo assembly and annotation of Popillia japonica's genome with initial clues to its potential as an invasive pest.</title>
        <authorList>
            <person name="Cucini C."/>
            <person name="Boschi S."/>
            <person name="Funari R."/>
            <person name="Cardaioli E."/>
            <person name="Iannotti N."/>
            <person name="Marturano G."/>
            <person name="Paoli F."/>
            <person name="Bruttini M."/>
            <person name="Carapelli A."/>
            <person name="Frati F."/>
            <person name="Nardi F."/>
        </authorList>
    </citation>
    <scope>NUCLEOTIDE SEQUENCE [LARGE SCALE GENOMIC DNA]</scope>
    <source>
        <strain evidence="3">DMR45628</strain>
    </source>
</reference>
<keyword evidence="1" id="KW-0175">Coiled coil</keyword>
<evidence type="ECO:0000256" key="1">
    <source>
        <dbReference type="SAM" id="Coils"/>
    </source>
</evidence>
<dbReference type="Pfam" id="PF00078">
    <property type="entry name" value="RVT_1"/>
    <property type="match status" value="1"/>
</dbReference>
<dbReference type="Proteomes" id="UP001458880">
    <property type="component" value="Unassembled WGS sequence"/>
</dbReference>
<dbReference type="PANTHER" id="PTHR19446">
    <property type="entry name" value="REVERSE TRANSCRIPTASES"/>
    <property type="match status" value="1"/>
</dbReference>
<dbReference type="PROSITE" id="PS50878">
    <property type="entry name" value="RT_POL"/>
    <property type="match status" value="1"/>
</dbReference>
<evidence type="ECO:0000259" key="2">
    <source>
        <dbReference type="PROSITE" id="PS50878"/>
    </source>
</evidence>
<dbReference type="InterPro" id="IPR005135">
    <property type="entry name" value="Endo/exonuclease/phosphatase"/>
</dbReference>
<keyword evidence="3" id="KW-0540">Nuclease</keyword>
<dbReference type="InterPro" id="IPR043502">
    <property type="entry name" value="DNA/RNA_pol_sf"/>
</dbReference>
<dbReference type="SUPFAM" id="SSF56219">
    <property type="entry name" value="DNase I-like"/>
    <property type="match status" value="1"/>
</dbReference>
<dbReference type="SUPFAM" id="SSF56672">
    <property type="entry name" value="DNA/RNA polymerases"/>
    <property type="match status" value="1"/>
</dbReference>
<dbReference type="Gene3D" id="3.60.10.10">
    <property type="entry name" value="Endonuclease/exonuclease/phosphatase"/>
    <property type="match status" value="1"/>
</dbReference>
<dbReference type="CDD" id="cd01650">
    <property type="entry name" value="RT_nLTR_like"/>
    <property type="match status" value="1"/>
</dbReference>
<protein>
    <submittedName>
        <fullName evidence="3">Endonuclease-reverse transcriptase</fullName>
    </submittedName>
</protein>
<accession>A0AAW1MP95</accession>
<dbReference type="InterPro" id="IPR036691">
    <property type="entry name" value="Endo/exonu/phosph_ase_sf"/>
</dbReference>
<feature type="coiled-coil region" evidence="1">
    <location>
        <begin position="273"/>
        <end position="300"/>
    </location>
</feature>
<comment type="caution">
    <text evidence="3">The sequence shown here is derived from an EMBL/GenBank/DDBJ whole genome shotgun (WGS) entry which is preliminary data.</text>
</comment>
<gene>
    <name evidence="3" type="ORF">QE152_g5283</name>
</gene>
<dbReference type="InterPro" id="IPR000477">
    <property type="entry name" value="RT_dom"/>
</dbReference>